<dbReference type="Proteomes" id="UP000325004">
    <property type="component" value="Chromosome"/>
</dbReference>
<evidence type="ECO:0000256" key="2">
    <source>
        <dbReference type="ARBA" id="ARBA00004818"/>
    </source>
</evidence>
<dbReference type="GO" id="GO:0006281">
    <property type="term" value="P:DNA repair"/>
    <property type="evidence" value="ECO:0007669"/>
    <property type="project" value="TreeGrafter"/>
</dbReference>
<dbReference type="KEGG" id="cpri:FZC34_02465"/>
<dbReference type="InterPro" id="IPR036412">
    <property type="entry name" value="HAD-like_sf"/>
</dbReference>
<evidence type="ECO:0000256" key="1">
    <source>
        <dbReference type="ARBA" id="ARBA00000830"/>
    </source>
</evidence>
<dbReference type="Gene3D" id="3.40.50.1000">
    <property type="entry name" value="HAD superfamily/HAD-like"/>
    <property type="match status" value="1"/>
</dbReference>
<dbReference type="SUPFAM" id="SSF56784">
    <property type="entry name" value="HAD-like"/>
    <property type="match status" value="1"/>
</dbReference>
<evidence type="ECO:0000256" key="3">
    <source>
        <dbReference type="ARBA" id="ARBA00006171"/>
    </source>
</evidence>
<comment type="catalytic activity">
    <reaction evidence="1">
        <text>2-phosphoglycolate + H2O = glycolate + phosphate</text>
        <dbReference type="Rhea" id="RHEA:14369"/>
        <dbReference type="ChEBI" id="CHEBI:15377"/>
        <dbReference type="ChEBI" id="CHEBI:29805"/>
        <dbReference type="ChEBI" id="CHEBI:43474"/>
        <dbReference type="ChEBI" id="CHEBI:58033"/>
        <dbReference type="EC" id="3.1.3.18"/>
    </reaction>
</comment>
<accession>A0A5C0UF73</accession>
<dbReference type="NCBIfam" id="TIGR01549">
    <property type="entry name" value="HAD-SF-IA-v1"/>
    <property type="match status" value="1"/>
</dbReference>
<name>A0A5C0UF73_9PROT</name>
<dbReference type="RefSeq" id="WP_148971877.1">
    <property type="nucleotide sequence ID" value="NZ_CP043316.1"/>
</dbReference>
<dbReference type="InterPro" id="IPR050155">
    <property type="entry name" value="HAD-like_hydrolase_sf"/>
</dbReference>
<reference evidence="5 6" key="1">
    <citation type="submission" date="2019-08" db="EMBL/GenBank/DDBJ databases">
        <title>Highly reduced genomes of protist endosymbionts show evolutionary convergence.</title>
        <authorList>
            <person name="George E."/>
            <person name="Husnik F."/>
            <person name="Tashyreva D."/>
            <person name="Prokopchuk G."/>
            <person name="Horak A."/>
            <person name="Kwong W.K."/>
            <person name="Lukes J."/>
            <person name="Keeling P.J."/>
        </authorList>
    </citation>
    <scope>NUCLEOTIDE SEQUENCE [LARGE SCALE GENOMIC DNA]</scope>
    <source>
        <strain evidence="5">1604LC</strain>
    </source>
</reference>
<dbReference type="InterPro" id="IPR006439">
    <property type="entry name" value="HAD-SF_hydro_IA"/>
</dbReference>
<dbReference type="InterPro" id="IPR041492">
    <property type="entry name" value="HAD_2"/>
</dbReference>
<dbReference type="CDD" id="cd01427">
    <property type="entry name" value="HAD_like"/>
    <property type="match status" value="1"/>
</dbReference>
<dbReference type="Pfam" id="PF13419">
    <property type="entry name" value="HAD_2"/>
    <property type="match status" value="1"/>
</dbReference>
<protein>
    <recommendedName>
        <fullName evidence="4">phosphoglycolate phosphatase</fullName>
        <ecNumber evidence="4">3.1.3.18</ecNumber>
    </recommendedName>
</protein>
<dbReference type="EC" id="3.1.3.18" evidence="4"/>
<dbReference type="OrthoDB" id="9782449at2"/>
<comment type="similarity">
    <text evidence="3">Belongs to the HAD-like hydrolase superfamily. CbbY/CbbZ/Gph/YieH family.</text>
</comment>
<sequence length="189" mass="22118">MKPTLVLWDWLGTIENPENAHTFIMNRLLKKHTGKIFEITQQKELSQYWNQISIAMRNVIKAQFPLELERSSTWVSPYAVSLMKYFKQNNIPQCIISNGSGQEIRDQVNELRWDYFDMIIGSEDGFKPKPNPGSVLNLCKKYKLKNDHNIWFIGDSEQDMEFAMHAQIKGIKVKDGLTIVWDMLNEHVK</sequence>
<dbReference type="Gene3D" id="1.10.150.730">
    <property type="match status" value="1"/>
</dbReference>
<comment type="pathway">
    <text evidence="2">Organic acid metabolism; glycolate biosynthesis; glycolate from 2-phosphoglycolate: step 1/1.</text>
</comment>
<evidence type="ECO:0000313" key="5">
    <source>
        <dbReference type="EMBL" id="QEK38756.1"/>
    </source>
</evidence>
<dbReference type="SFLD" id="SFLDS00003">
    <property type="entry name" value="Haloacid_Dehalogenase"/>
    <property type="match status" value="1"/>
</dbReference>
<evidence type="ECO:0000256" key="4">
    <source>
        <dbReference type="ARBA" id="ARBA00013078"/>
    </source>
</evidence>
<keyword evidence="5" id="KW-0378">Hydrolase</keyword>
<dbReference type="InterPro" id="IPR023214">
    <property type="entry name" value="HAD_sf"/>
</dbReference>
<dbReference type="SFLD" id="SFLDG01129">
    <property type="entry name" value="C1.5:_HAD__Beta-PGM__Phosphata"/>
    <property type="match status" value="1"/>
</dbReference>
<organism evidence="5 6">
    <name type="scientific">Candidatus Cytomitobacter primus</name>
    <dbReference type="NCBI Taxonomy" id="2066024"/>
    <lineage>
        <taxon>Bacteria</taxon>
        <taxon>Pseudomonadati</taxon>
        <taxon>Pseudomonadota</taxon>
        <taxon>Alphaproteobacteria</taxon>
        <taxon>Holosporales</taxon>
        <taxon>Holosporaceae</taxon>
        <taxon>Candidatus Cytomitobacter</taxon>
    </lineage>
</organism>
<dbReference type="EMBL" id="CP043316">
    <property type="protein sequence ID" value="QEK38756.1"/>
    <property type="molecule type" value="Genomic_DNA"/>
</dbReference>
<dbReference type="AlphaFoldDB" id="A0A5C0UF73"/>
<dbReference type="GO" id="GO:0005829">
    <property type="term" value="C:cytosol"/>
    <property type="evidence" value="ECO:0007669"/>
    <property type="project" value="TreeGrafter"/>
</dbReference>
<gene>
    <name evidence="5" type="ORF">FZC34_02465</name>
</gene>
<dbReference type="PANTHER" id="PTHR43434">
    <property type="entry name" value="PHOSPHOGLYCOLATE PHOSPHATASE"/>
    <property type="match status" value="1"/>
</dbReference>
<evidence type="ECO:0000313" key="6">
    <source>
        <dbReference type="Proteomes" id="UP000325004"/>
    </source>
</evidence>
<keyword evidence="6" id="KW-1185">Reference proteome</keyword>
<dbReference type="GO" id="GO:0008967">
    <property type="term" value="F:phosphoglycolate phosphatase activity"/>
    <property type="evidence" value="ECO:0007669"/>
    <property type="project" value="UniProtKB-EC"/>
</dbReference>
<dbReference type="PANTHER" id="PTHR43434:SF1">
    <property type="entry name" value="PHOSPHOGLYCOLATE PHOSPHATASE"/>
    <property type="match status" value="1"/>
</dbReference>
<proteinExistence type="inferred from homology"/>